<comment type="caution">
    <text evidence="2">The sequence shown here is derived from an EMBL/GenBank/DDBJ whole genome shotgun (WGS) entry which is preliminary data.</text>
</comment>
<proteinExistence type="predicted"/>
<organism evidence="2 3">
    <name type="scientific">Streptomyces kaempferi</name>
    <dbReference type="NCBI Taxonomy" id="333725"/>
    <lineage>
        <taxon>Bacteria</taxon>
        <taxon>Bacillati</taxon>
        <taxon>Actinomycetota</taxon>
        <taxon>Actinomycetes</taxon>
        <taxon>Kitasatosporales</taxon>
        <taxon>Streptomycetaceae</taxon>
        <taxon>Streptomyces</taxon>
    </lineage>
</organism>
<evidence type="ECO:0008006" key="4">
    <source>
        <dbReference type="Google" id="ProtNLM"/>
    </source>
</evidence>
<gene>
    <name evidence="2" type="ORF">ACFQ5X_18770</name>
</gene>
<keyword evidence="3" id="KW-1185">Reference proteome</keyword>
<evidence type="ECO:0000313" key="3">
    <source>
        <dbReference type="Proteomes" id="UP001597058"/>
    </source>
</evidence>
<reference evidence="3" key="1">
    <citation type="journal article" date="2019" name="Int. J. Syst. Evol. Microbiol.">
        <title>The Global Catalogue of Microorganisms (GCM) 10K type strain sequencing project: providing services to taxonomists for standard genome sequencing and annotation.</title>
        <authorList>
            <consortium name="The Broad Institute Genomics Platform"/>
            <consortium name="The Broad Institute Genome Sequencing Center for Infectious Disease"/>
            <person name="Wu L."/>
            <person name="Ma J."/>
        </authorList>
    </citation>
    <scope>NUCLEOTIDE SEQUENCE [LARGE SCALE GENOMIC DNA]</scope>
    <source>
        <strain evidence="3">CGMCC 4.7020</strain>
    </source>
</reference>
<dbReference type="RefSeq" id="WP_168527788.1">
    <property type="nucleotide sequence ID" value="NZ_JBHSKH010000001.1"/>
</dbReference>
<dbReference type="Proteomes" id="UP001597058">
    <property type="component" value="Unassembled WGS sequence"/>
</dbReference>
<evidence type="ECO:0000313" key="2">
    <source>
        <dbReference type="EMBL" id="MFD1307885.1"/>
    </source>
</evidence>
<feature type="region of interest" description="Disordered" evidence="1">
    <location>
        <begin position="190"/>
        <end position="218"/>
    </location>
</feature>
<name>A0ABW3XGY3_9ACTN</name>
<feature type="compositionally biased region" description="Polar residues" evidence="1">
    <location>
        <begin position="198"/>
        <end position="208"/>
    </location>
</feature>
<evidence type="ECO:0000256" key="1">
    <source>
        <dbReference type="SAM" id="MobiDB-lite"/>
    </source>
</evidence>
<accession>A0ABW3XGY3</accession>
<sequence length="218" mass="21949">MARNGIRGLRVRGARLRRGMPAVRERGAVVRGAVVHGAVVRRLGVRAVGARGTLLRSAGAVLLGVLSLTGCSGDGNPAGTASQAASAAASLASAASSALASATAGAGNSLASATAEAGRRFDEFRSGLNAKGEVKAGDRMRTDSDGRSTVEVTATNPTSTSRTYVVQVDFRDKGGNLLDTVVVKVDDVPADGSKDATARSTRSLSGAVSSDVARAVRT</sequence>
<dbReference type="EMBL" id="JBHTMM010000021">
    <property type="protein sequence ID" value="MFD1307885.1"/>
    <property type="molecule type" value="Genomic_DNA"/>
</dbReference>
<protein>
    <recommendedName>
        <fullName evidence="4">Lipoprotein</fullName>
    </recommendedName>
</protein>